<feature type="compositionally biased region" description="Pro residues" evidence="1">
    <location>
        <begin position="245"/>
        <end position="256"/>
    </location>
</feature>
<sequence length="263" mass="29137">MIAIYPISDRIKSVVDMRRLDPSLIRRNKKVKPKPIFLVPSLAQTTRNPFTAATPSLPPPSPSSAIVIVVAVRDSAASLLPLASHATTPRHAGHSAPRALLLVVAAAALSVAFSSRDFAAASHADALSAERRSASLSLIRRLPFSVAAALLHEGIEDSWIARDRAVDLRITIPDSRNPDSSTSSQEHSLQRDHQRLQETLLKERMERQEQMQRDKMERQEENREMQDRLARMEALLMQHLGIRPHVPPTPRTPPSPVTERSGP</sequence>
<feature type="region of interest" description="Disordered" evidence="1">
    <location>
        <begin position="206"/>
        <end position="226"/>
    </location>
</feature>
<comment type="caution">
    <text evidence="2">The sequence shown here is derived from an EMBL/GenBank/DDBJ whole genome shotgun (WGS) entry which is preliminary data.</text>
</comment>
<gene>
    <name evidence="2" type="ORF">Scep_014893</name>
</gene>
<organism evidence="2 3">
    <name type="scientific">Stephania cephalantha</name>
    <dbReference type="NCBI Taxonomy" id="152367"/>
    <lineage>
        <taxon>Eukaryota</taxon>
        <taxon>Viridiplantae</taxon>
        <taxon>Streptophyta</taxon>
        <taxon>Embryophyta</taxon>
        <taxon>Tracheophyta</taxon>
        <taxon>Spermatophyta</taxon>
        <taxon>Magnoliopsida</taxon>
        <taxon>Ranunculales</taxon>
        <taxon>Menispermaceae</taxon>
        <taxon>Menispermoideae</taxon>
        <taxon>Cissampelideae</taxon>
        <taxon>Stephania</taxon>
    </lineage>
</organism>
<protein>
    <submittedName>
        <fullName evidence="2">Uncharacterized protein</fullName>
    </submittedName>
</protein>
<proteinExistence type="predicted"/>
<evidence type="ECO:0000256" key="1">
    <source>
        <dbReference type="SAM" id="MobiDB-lite"/>
    </source>
</evidence>
<name>A0AAP0J490_9MAGN</name>
<reference evidence="2 3" key="1">
    <citation type="submission" date="2024-01" db="EMBL/GenBank/DDBJ databases">
        <title>Genome assemblies of Stephania.</title>
        <authorList>
            <person name="Yang L."/>
        </authorList>
    </citation>
    <scope>NUCLEOTIDE SEQUENCE [LARGE SCALE GENOMIC DNA]</scope>
    <source>
        <strain evidence="2">JXDWG</strain>
        <tissue evidence="2">Leaf</tissue>
    </source>
</reference>
<feature type="region of interest" description="Disordered" evidence="1">
    <location>
        <begin position="238"/>
        <end position="263"/>
    </location>
</feature>
<dbReference type="AlphaFoldDB" id="A0AAP0J490"/>
<accession>A0AAP0J490</accession>
<feature type="compositionally biased region" description="Polar residues" evidence="1">
    <location>
        <begin position="178"/>
        <end position="187"/>
    </location>
</feature>
<keyword evidence="3" id="KW-1185">Reference proteome</keyword>
<feature type="region of interest" description="Disordered" evidence="1">
    <location>
        <begin position="172"/>
        <end position="193"/>
    </location>
</feature>
<evidence type="ECO:0000313" key="3">
    <source>
        <dbReference type="Proteomes" id="UP001419268"/>
    </source>
</evidence>
<dbReference type="EMBL" id="JBBNAG010000006">
    <property type="protein sequence ID" value="KAK9126047.1"/>
    <property type="molecule type" value="Genomic_DNA"/>
</dbReference>
<evidence type="ECO:0000313" key="2">
    <source>
        <dbReference type="EMBL" id="KAK9126047.1"/>
    </source>
</evidence>
<dbReference type="Proteomes" id="UP001419268">
    <property type="component" value="Unassembled WGS sequence"/>
</dbReference>